<comment type="caution">
    <text evidence="1">The sequence shown here is derived from an EMBL/GenBank/DDBJ whole genome shotgun (WGS) entry which is preliminary data.</text>
</comment>
<reference evidence="1" key="1">
    <citation type="submission" date="2021-11" db="EMBL/GenBank/DDBJ databases">
        <title>Description of novel Chryseobacterium species.</title>
        <authorList>
            <person name="Saticioglu I.B."/>
            <person name="Ay H."/>
            <person name="Altun S."/>
            <person name="Duman M."/>
        </authorList>
    </citation>
    <scope>NUCLEOTIDE SEQUENCE</scope>
    <source>
        <strain evidence="1">C-17</strain>
    </source>
</reference>
<name>A0A9Q3YYJ7_9FLAO</name>
<gene>
    <name evidence="1" type="ORF">LO744_17695</name>
</gene>
<dbReference type="RefSeq" id="WP_230671755.1">
    <property type="nucleotide sequence ID" value="NZ_JAJNAY010000002.1"/>
</dbReference>
<dbReference type="AlphaFoldDB" id="A0A9Q3YYJ7"/>
<accession>A0A9Q3YYJ7</accession>
<evidence type="ECO:0000313" key="1">
    <source>
        <dbReference type="EMBL" id="MCD1118677.1"/>
    </source>
</evidence>
<keyword evidence="2" id="KW-1185">Reference proteome</keyword>
<organism evidence="1 2">
    <name type="scientific">Chryseobacterium turcicum</name>
    <dbReference type="NCBI Taxonomy" id="2898076"/>
    <lineage>
        <taxon>Bacteria</taxon>
        <taxon>Pseudomonadati</taxon>
        <taxon>Bacteroidota</taxon>
        <taxon>Flavobacteriia</taxon>
        <taxon>Flavobacteriales</taxon>
        <taxon>Weeksellaceae</taxon>
        <taxon>Chryseobacterium group</taxon>
        <taxon>Chryseobacterium</taxon>
    </lineage>
</organism>
<dbReference type="EMBL" id="JAJNAY010000002">
    <property type="protein sequence ID" value="MCD1118677.1"/>
    <property type="molecule type" value="Genomic_DNA"/>
</dbReference>
<proteinExistence type="predicted"/>
<dbReference type="Proteomes" id="UP001108025">
    <property type="component" value="Unassembled WGS sequence"/>
</dbReference>
<sequence>MKRFLTLFFIFSATIIFSQEFLNKNENFDLKIFRHLDSLTTVKEISIEEYLRFSKPFSKWDIRPLKHEKVWSLDSVRTSSEISNFFWGGFSQHYKFSDIEAGAKPNEFLKKGWLEKTSNIEFLNKNINKFKELASAVQKNNNLIFLNQNSLQRVDNLYKENSKYWNYIISNKSPFPISTKINIEKKIKFNREQEKILNLMKEINIYSLVKTNKGVFFLKDGFTDNSYGYYFSSSKKMEQDNHLFEIMDFVYINDEFYYYIAN</sequence>
<evidence type="ECO:0000313" key="2">
    <source>
        <dbReference type="Proteomes" id="UP001108025"/>
    </source>
</evidence>
<protein>
    <submittedName>
        <fullName evidence="1">Uncharacterized protein</fullName>
    </submittedName>
</protein>